<keyword evidence="3" id="KW-1185">Reference proteome</keyword>
<feature type="compositionally biased region" description="Acidic residues" evidence="1">
    <location>
        <begin position="61"/>
        <end position="70"/>
    </location>
</feature>
<feature type="region of interest" description="Disordered" evidence="1">
    <location>
        <begin position="50"/>
        <end position="112"/>
    </location>
</feature>
<reference evidence="2 3" key="1">
    <citation type="submission" date="2022-07" db="EMBL/GenBank/DDBJ databases">
        <title>Bombella genomes.</title>
        <authorList>
            <person name="Harer L."/>
            <person name="Styblova S."/>
            <person name="Ehrmann M."/>
        </authorList>
    </citation>
    <scope>NUCLEOTIDE SEQUENCE [LARGE SCALE GENOMIC DNA]</scope>
    <source>
        <strain evidence="2 3">TMW 2.2556</strain>
    </source>
</reference>
<feature type="compositionally biased region" description="Polar residues" evidence="1">
    <location>
        <begin position="99"/>
        <end position="112"/>
    </location>
</feature>
<evidence type="ECO:0000313" key="3">
    <source>
        <dbReference type="Proteomes" id="UP001165575"/>
    </source>
</evidence>
<gene>
    <name evidence="2" type="ORF">NQF89_04055</name>
</gene>
<comment type="caution">
    <text evidence="2">The sequence shown here is derived from an EMBL/GenBank/DDBJ whole genome shotgun (WGS) entry which is preliminary data.</text>
</comment>
<name>A0ABT3WKF9_9PROT</name>
<proteinExistence type="predicted"/>
<evidence type="ECO:0000313" key="2">
    <source>
        <dbReference type="EMBL" id="MCX5619595.1"/>
    </source>
</evidence>
<accession>A0ABT3WKF9</accession>
<dbReference type="Gene3D" id="1.25.40.10">
    <property type="entry name" value="Tetratricopeptide repeat domain"/>
    <property type="match status" value="1"/>
</dbReference>
<sequence length="321" mass="34090">MRHSAETMTSMTCAVMRGLGGLALLSYAVASVAWADDSLSREAIMKQHQALAQQHEHNADEGGEALDDLSDSGASTAEPETLPSPAPSTSEGREETTRAAASSHQRGSSDLVTTLLERVTALEGQVREMHGQMEQMSNQLHQDEATVNKQLGDMQFALENGHHAAATPHAAESHATPAVVGDAPSAASAAVVPHNGADALQAGRAALKAHNYKEAEEQARQAIKEGKTGWSKTEAQFLLAQSLAGQKAYKNAALTYYDIYSRTPTSPRAPESLLGVSASMLALGNKAASCEALQRLHKEFPNASARVKASEKIFRERASCH</sequence>
<dbReference type="SUPFAM" id="SSF48452">
    <property type="entry name" value="TPR-like"/>
    <property type="match status" value="1"/>
</dbReference>
<organism evidence="2 3">
    <name type="scientific">Bombella pollinis</name>
    <dbReference type="NCBI Taxonomy" id="2967337"/>
    <lineage>
        <taxon>Bacteria</taxon>
        <taxon>Pseudomonadati</taxon>
        <taxon>Pseudomonadota</taxon>
        <taxon>Alphaproteobacteria</taxon>
        <taxon>Acetobacterales</taxon>
        <taxon>Acetobacteraceae</taxon>
        <taxon>Bombella</taxon>
    </lineage>
</organism>
<dbReference type="Proteomes" id="UP001165575">
    <property type="component" value="Unassembled WGS sequence"/>
</dbReference>
<protein>
    <submittedName>
        <fullName evidence="2">Tetratricopeptide repeat protein</fullName>
    </submittedName>
</protein>
<evidence type="ECO:0000256" key="1">
    <source>
        <dbReference type="SAM" id="MobiDB-lite"/>
    </source>
</evidence>
<dbReference type="RefSeq" id="WP_196424572.1">
    <property type="nucleotide sequence ID" value="NZ_JANIDX010000003.1"/>
</dbReference>
<dbReference type="EMBL" id="JANIDX010000003">
    <property type="protein sequence ID" value="MCX5619595.1"/>
    <property type="molecule type" value="Genomic_DNA"/>
</dbReference>
<dbReference type="InterPro" id="IPR011990">
    <property type="entry name" value="TPR-like_helical_dom_sf"/>
</dbReference>